<sequence>MNIMFLSTSGLNQSYILKGIVNATVKRTLKAEELNEVDQFDNLYAQVQKKLENKALELDADGVIDIRFVPQIVRVSVGPKYMLLHGYGTAISFPKKN</sequence>
<evidence type="ECO:0000313" key="2">
    <source>
        <dbReference type="Proteomes" id="UP000003531"/>
    </source>
</evidence>
<organism evidence="1 2">
    <name type="scientific">Ligilactobacillus salivarius DSM 20555 = ATCC 11741</name>
    <dbReference type="NCBI Taxonomy" id="1423799"/>
    <lineage>
        <taxon>Bacteria</taxon>
        <taxon>Bacillati</taxon>
        <taxon>Bacillota</taxon>
        <taxon>Bacilli</taxon>
        <taxon>Lactobacillales</taxon>
        <taxon>Lactobacillaceae</taxon>
        <taxon>Ligilactobacillus</taxon>
    </lineage>
</organism>
<reference evidence="1 2" key="1">
    <citation type="submission" date="2009-01" db="EMBL/GenBank/DDBJ databases">
        <authorList>
            <person name="Qin X."/>
            <person name="Bachman B."/>
            <person name="Battles P."/>
            <person name="Bell A."/>
            <person name="Bess C."/>
            <person name="Bickham C."/>
            <person name="Chaboub L."/>
            <person name="Chen D."/>
            <person name="Coyle M."/>
            <person name="Deiros D.R."/>
            <person name="Dinh H."/>
            <person name="Forbes L."/>
            <person name="Fowler G."/>
            <person name="Francisco L."/>
            <person name="Fu Q."/>
            <person name="Gubbala S."/>
            <person name="Hale W."/>
            <person name="Han Y."/>
            <person name="Hemphill L."/>
            <person name="Highlander S.K."/>
            <person name="Hirani K."/>
            <person name="Hogues M."/>
            <person name="Jackson L."/>
            <person name="Jakkamsetti A."/>
            <person name="Javaid M."/>
            <person name="Jiang H."/>
            <person name="Korchina V."/>
            <person name="Kovar C."/>
            <person name="Lara F."/>
            <person name="Lee S."/>
            <person name="Mata R."/>
            <person name="Mathew T."/>
            <person name="Moen C."/>
            <person name="Morales K."/>
            <person name="Munidasa M."/>
            <person name="Nazareth L."/>
            <person name="Ngo R."/>
            <person name="Nguyen L."/>
            <person name="Okwuonu G."/>
            <person name="Ongeri F."/>
            <person name="Patil S."/>
            <person name="Petrosino J."/>
            <person name="Pham C."/>
            <person name="Pham P."/>
            <person name="Pu L.-L."/>
            <person name="Puazo M."/>
            <person name="Raj R."/>
            <person name="Reid J."/>
            <person name="Rouhana J."/>
            <person name="Saada N."/>
            <person name="Shang Y."/>
            <person name="Simmons D."/>
            <person name="Thornton R."/>
            <person name="Warren J."/>
            <person name="Weissenberger G."/>
            <person name="Zhang J."/>
            <person name="Zhang L."/>
            <person name="Zhou C."/>
            <person name="Zhu D."/>
            <person name="Muzny D."/>
            <person name="Worley K."/>
            <person name="Gibbs R."/>
        </authorList>
    </citation>
    <scope>NUCLEOTIDE SEQUENCE [LARGE SCALE GENOMIC DNA]</scope>
    <source>
        <strain evidence="1 2">ATCC 11741</strain>
    </source>
</reference>
<name>C2EEE1_9LACO</name>
<protein>
    <recommendedName>
        <fullName evidence="3">Heavy metal-binding domain-containing protein</fullName>
    </recommendedName>
</protein>
<dbReference type="Proteomes" id="UP000003531">
    <property type="component" value="Unassembled WGS sequence"/>
</dbReference>
<dbReference type="AlphaFoldDB" id="C2EEE1"/>
<evidence type="ECO:0000313" key="1">
    <source>
        <dbReference type="EMBL" id="EEJ74873.1"/>
    </source>
</evidence>
<proteinExistence type="predicted"/>
<dbReference type="InterPro" id="IPR035439">
    <property type="entry name" value="UPF0145_dom_sf"/>
</dbReference>
<gene>
    <name evidence="1" type="ORF">HMPREF0545_0013</name>
</gene>
<evidence type="ECO:0008006" key="3">
    <source>
        <dbReference type="Google" id="ProtNLM"/>
    </source>
</evidence>
<accession>C2EEE1</accession>
<dbReference type="HOGENOM" id="CLU_2343157_0_0_9"/>
<dbReference type="EMBL" id="ACGT01000001">
    <property type="protein sequence ID" value="EEJ74873.1"/>
    <property type="molecule type" value="Genomic_DNA"/>
</dbReference>
<dbReference type="Gene3D" id="3.30.110.70">
    <property type="entry name" value="Hypothetical protein apc22750. Chain B"/>
    <property type="match status" value="1"/>
</dbReference>
<comment type="caution">
    <text evidence="1">The sequence shown here is derived from an EMBL/GenBank/DDBJ whole genome shotgun (WGS) entry which is preliminary data.</text>
</comment>
<dbReference type="SUPFAM" id="SSF117782">
    <property type="entry name" value="YbjQ-like"/>
    <property type="match status" value="1"/>
</dbReference>